<accession>A0ABP8E6J4</accession>
<gene>
    <name evidence="1" type="ORF">GCM10022256_32980</name>
</gene>
<protein>
    <recommendedName>
        <fullName evidence="3">Alternate-type signal peptide domain-containing protein</fullName>
    </recommendedName>
</protein>
<proteinExistence type="predicted"/>
<dbReference type="NCBIfam" id="TIGR04088">
    <property type="entry name" value="cognate_SipW"/>
    <property type="match status" value="1"/>
</dbReference>
<name>A0ABP8E6J4_9MICO</name>
<dbReference type="InterPro" id="IPR023833">
    <property type="entry name" value="Signal_pept_SipW-depend-type"/>
</dbReference>
<organism evidence="1 2">
    <name type="scientific">Frondihabitans peucedani</name>
    <dbReference type="NCBI Taxonomy" id="598626"/>
    <lineage>
        <taxon>Bacteria</taxon>
        <taxon>Bacillati</taxon>
        <taxon>Actinomycetota</taxon>
        <taxon>Actinomycetes</taxon>
        <taxon>Micrococcales</taxon>
        <taxon>Microbacteriaceae</taxon>
        <taxon>Frondihabitans</taxon>
    </lineage>
</organism>
<sequence>MNKLVTGAIAGAAAIALLLGGAGTFALWNSNVQADASTISSGTLSLTSAGAGTWTDVTNGRDQTVSAASILMVPGDTYRFTQPLTVTATGTDLKAELTYDPATITGDAGLLSAVSKTLTVSSSSASITPSDSKANTFVVSPSAASSTVSVVFTVALPQSATTGQNGSIDLSRLSFTLTQTAIGS</sequence>
<evidence type="ECO:0008006" key="3">
    <source>
        <dbReference type="Google" id="ProtNLM"/>
    </source>
</evidence>
<dbReference type="NCBIfam" id="TIGR04089">
    <property type="entry name" value="exp_by_SipW_III"/>
    <property type="match status" value="1"/>
</dbReference>
<dbReference type="RefSeq" id="WP_344798222.1">
    <property type="nucleotide sequence ID" value="NZ_BAABAU010000005.1"/>
</dbReference>
<evidence type="ECO:0000313" key="1">
    <source>
        <dbReference type="EMBL" id="GAA4267686.1"/>
    </source>
</evidence>
<evidence type="ECO:0000313" key="2">
    <source>
        <dbReference type="Proteomes" id="UP001501594"/>
    </source>
</evidence>
<keyword evidence="2" id="KW-1185">Reference proteome</keyword>
<dbReference type="EMBL" id="BAABAU010000005">
    <property type="protein sequence ID" value="GAA4267686.1"/>
    <property type="molecule type" value="Genomic_DNA"/>
</dbReference>
<reference evidence="2" key="1">
    <citation type="journal article" date="2019" name="Int. J. Syst. Evol. Microbiol.">
        <title>The Global Catalogue of Microorganisms (GCM) 10K type strain sequencing project: providing services to taxonomists for standard genome sequencing and annotation.</title>
        <authorList>
            <consortium name="The Broad Institute Genomics Platform"/>
            <consortium name="The Broad Institute Genome Sequencing Center for Infectious Disease"/>
            <person name="Wu L."/>
            <person name="Ma J."/>
        </authorList>
    </citation>
    <scope>NUCLEOTIDE SEQUENCE [LARGE SCALE GENOMIC DNA]</scope>
    <source>
        <strain evidence="2">JCM 17442</strain>
    </source>
</reference>
<comment type="caution">
    <text evidence="1">The sequence shown here is derived from an EMBL/GenBank/DDBJ whole genome shotgun (WGS) entry which is preliminary data.</text>
</comment>
<dbReference type="InterPro" id="IPR024006">
    <property type="entry name" value="Alt_signal_exp_actinobact"/>
</dbReference>
<dbReference type="Proteomes" id="UP001501594">
    <property type="component" value="Unassembled WGS sequence"/>
</dbReference>